<dbReference type="Pfam" id="PF00319">
    <property type="entry name" value="SRF-TF"/>
    <property type="match status" value="1"/>
</dbReference>
<comment type="subcellular location">
    <subcellularLocation>
        <location evidence="1">Nucleus</location>
    </subcellularLocation>
</comment>
<dbReference type="AlphaFoldDB" id="A0A067LN79"/>
<evidence type="ECO:0000313" key="8">
    <source>
        <dbReference type="Proteomes" id="UP000027138"/>
    </source>
</evidence>
<keyword evidence="5" id="KW-0539">Nucleus</keyword>
<dbReference type="GO" id="GO:0000978">
    <property type="term" value="F:RNA polymerase II cis-regulatory region sequence-specific DNA binding"/>
    <property type="evidence" value="ECO:0007669"/>
    <property type="project" value="TreeGrafter"/>
</dbReference>
<dbReference type="Gene3D" id="3.40.1810.10">
    <property type="entry name" value="Transcription factor, MADS-box"/>
    <property type="match status" value="1"/>
</dbReference>
<evidence type="ECO:0000256" key="1">
    <source>
        <dbReference type="ARBA" id="ARBA00004123"/>
    </source>
</evidence>
<keyword evidence="4" id="KW-0804">Transcription</keyword>
<dbReference type="OrthoDB" id="601557at2759"/>
<dbReference type="InterPro" id="IPR002100">
    <property type="entry name" value="TF_MADSbox"/>
</dbReference>
<dbReference type="GO" id="GO:0045944">
    <property type="term" value="P:positive regulation of transcription by RNA polymerase II"/>
    <property type="evidence" value="ECO:0007669"/>
    <property type="project" value="InterPro"/>
</dbReference>
<dbReference type="CDD" id="cd00266">
    <property type="entry name" value="MADS_SRF_like"/>
    <property type="match status" value="1"/>
</dbReference>
<evidence type="ECO:0000256" key="3">
    <source>
        <dbReference type="ARBA" id="ARBA00023125"/>
    </source>
</evidence>
<feature type="domain" description="MADS-box" evidence="6">
    <location>
        <begin position="1"/>
        <end position="46"/>
    </location>
</feature>
<evidence type="ECO:0000259" key="6">
    <source>
        <dbReference type="PROSITE" id="PS50066"/>
    </source>
</evidence>
<organism evidence="7 8">
    <name type="scientific">Jatropha curcas</name>
    <name type="common">Barbados nut</name>
    <dbReference type="NCBI Taxonomy" id="180498"/>
    <lineage>
        <taxon>Eukaryota</taxon>
        <taxon>Viridiplantae</taxon>
        <taxon>Streptophyta</taxon>
        <taxon>Embryophyta</taxon>
        <taxon>Tracheophyta</taxon>
        <taxon>Spermatophyta</taxon>
        <taxon>Magnoliopsida</taxon>
        <taxon>eudicotyledons</taxon>
        <taxon>Gunneridae</taxon>
        <taxon>Pentapetalae</taxon>
        <taxon>rosids</taxon>
        <taxon>fabids</taxon>
        <taxon>Malpighiales</taxon>
        <taxon>Euphorbiaceae</taxon>
        <taxon>Crotonoideae</taxon>
        <taxon>Jatropheae</taxon>
        <taxon>Jatropha</taxon>
    </lineage>
</organism>
<dbReference type="SMART" id="SM00432">
    <property type="entry name" value="MADS"/>
    <property type="match status" value="1"/>
</dbReference>
<keyword evidence="3" id="KW-0238">DNA-binding</keyword>
<dbReference type="GO" id="GO:0005634">
    <property type="term" value="C:nucleus"/>
    <property type="evidence" value="ECO:0007669"/>
    <property type="project" value="UniProtKB-SubCell"/>
</dbReference>
<dbReference type="GO" id="GO:0046983">
    <property type="term" value="F:protein dimerization activity"/>
    <property type="evidence" value="ECO:0007669"/>
    <property type="project" value="InterPro"/>
</dbReference>
<evidence type="ECO:0000313" key="7">
    <source>
        <dbReference type="EMBL" id="KDP46275.1"/>
    </source>
</evidence>
<sequence length="350" mass="40809">MELIKKESTRIHTFQKRKKSLLKKVSEFSILCGVEACLIIFGPKQKNLEKEKLEAHWPSNSDEVKHIINRYKKTKRARCYHISDYFLDKKKKVDIEISKLLKQIYQAKYPSWSIHLDSFVEDQLRILLAQLDKKLEVAYRKLYTFQENPNLMDKLSLRMLYSPHNSFENYATGSNLEPFSNLKPLAVEYPISFQPGQSSVMIPEKNNNLQLFSEYHKAMMTGHLTGKNDTDNNLGNLQMKLFNQELMEDRMRNMSNDQNVSNQFGGSLISNIPSSSGLPYVNPSCWMWDNEMSNNFDASGRNFGSTLQTVLPQLQPHISGLHNNQIFPCDQEDKFYCNIGFEKQLEQKWR</sequence>
<dbReference type="SUPFAM" id="SSF55455">
    <property type="entry name" value="SRF-like"/>
    <property type="match status" value="1"/>
</dbReference>
<evidence type="ECO:0000256" key="2">
    <source>
        <dbReference type="ARBA" id="ARBA00023015"/>
    </source>
</evidence>
<proteinExistence type="predicted"/>
<reference evidence="7 8" key="1">
    <citation type="journal article" date="2014" name="PLoS ONE">
        <title>Global Analysis of Gene Expression Profiles in Physic Nut (Jatropha curcas L.) Seedlings Exposed to Salt Stress.</title>
        <authorList>
            <person name="Zhang L."/>
            <person name="Zhang C."/>
            <person name="Wu P."/>
            <person name="Chen Y."/>
            <person name="Li M."/>
            <person name="Jiang H."/>
            <person name="Wu G."/>
        </authorList>
    </citation>
    <scope>NUCLEOTIDE SEQUENCE [LARGE SCALE GENOMIC DNA]</scope>
    <source>
        <strain evidence="8">cv. GZQX0401</strain>
        <tissue evidence="7">Young leaves</tissue>
    </source>
</reference>
<dbReference type="PANTHER" id="PTHR11945">
    <property type="entry name" value="MADS BOX PROTEIN"/>
    <property type="match status" value="1"/>
</dbReference>
<dbReference type="PANTHER" id="PTHR11945:SF176">
    <property type="entry name" value="MADS-BOX TRANSCRIPTION FACTOR FAMILY PROTEIN"/>
    <property type="match status" value="1"/>
</dbReference>
<evidence type="ECO:0000256" key="4">
    <source>
        <dbReference type="ARBA" id="ARBA00023163"/>
    </source>
</evidence>
<keyword evidence="8" id="KW-1185">Reference proteome</keyword>
<protein>
    <recommendedName>
        <fullName evidence="6">MADS-box domain-containing protein</fullName>
    </recommendedName>
</protein>
<keyword evidence="2" id="KW-0805">Transcription regulation</keyword>
<gene>
    <name evidence="7" type="ORF">JCGZ_10115</name>
</gene>
<evidence type="ECO:0000256" key="5">
    <source>
        <dbReference type="ARBA" id="ARBA00023242"/>
    </source>
</evidence>
<name>A0A067LN79_JATCU</name>
<dbReference type="Proteomes" id="UP000027138">
    <property type="component" value="Unassembled WGS sequence"/>
</dbReference>
<dbReference type="GO" id="GO:0000981">
    <property type="term" value="F:DNA-binding transcription factor activity, RNA polymerase II-specific"/>
    <property type="evidence" value="ECO:0007669"/>
    <property type="project" value="InterPro"/>
</dbReference>
<dbReference type="PRINTS" id="PR00404">
    <property type="entry name" value="MADSDOMAIN"/>
</dbReference>
<dbReference type="InterPro" id="IPR036879">
    <property type="entry name" value="TF_MADSbox_sf"/>
</dbReference>
<dbReference type="EMBL" id="KK914219">
    <property type="protein sequence ID" value="KDP46275.1"/>
    <property type="molecule type" value="Genomic_DNA"/>
</dbReference>
<accession>A0A067LN79</accession>
<dbReference type="InterPro" id="IPR033897">
    <property type="entry name" value="SRF-like_MADS-box"/>
</dbReference>
<dbReference type="PROSITE" id="PS50066">
    <property type="entry name" value="MADS_BOX_2"/>
    <property type="match status" value="1"/>
</dbReference>